<dbReference type="GO" id="GO:0030313">
    <property type="term" value="C:cell envelope"/>
    <property type="evidence" value="ECO:0007669"/>
    <property type="project" value="UniProtKB-SubCell"/>
</dbReference>
<dbReference type="OrthoDB" id="9147297at2"/>
<dbReference type="Proteomes" id="UP000214720">
    <property type="component" value="Unassembled WGS sequence"/>
</dbReference>
<dbReference type="CDD" id="cd19997">
    <property type="entry name" value="PBP1_ABC_sugar_binding-like"/>
    <property type="match status" value="1"/>
</dbReference>
<feature type="chain" id="PRO_5012872657" evidence="4">
    <location>
        <begin position="27"/>
        <end position="343"/>
    </location>
</feature>
<comment type="caution">
    <text evidence="6">The sequence shown here is derived from an EMBL/GenBank/DDBJ whole genome shotgun (WGS) entry which is preliminary data.</text>
</comment>
<dbReference type="PANTHER" id="PTHR46847">
    <property type="entry name" value="D-ALLOSE-BINDING PERIPLASMIC PROTEIN-RELATED"/>
    <property type="match status" value="1"/>
</dbReference>
<evidence type="ECO:0000313" key="6">
    <source>
        <dbReference type="EMBL" id="OXC74332.1"/>
    </source>
</evidence>
<protein>
    <submittedName>
        <fullName evidence="6">ABC transporter, substrate binding protein</fullName>
    </submittedName>
</protein>
<evidence type="ECO:0000256" key="3">
    <source>
        <dbReference type="ARBA" id="ARBA00022729"/>
    </source>
</evidence>
<evidence type="ECO:0000256" key="4">
    <source>
        <dbReference type="SAM" id="SignalP"/>
    </source>
</evidence>
<dbReference type="AlphaFoldDB" id="A0A226WT42"/>
<comment type="similarity">
    <text evidence="2">Belongs to the bacterial solute-binding protein 2 family.</text>
</comment>
<dbReference type="GO" id="GO:0030246">
    <property type="term" value="F:carbohydrate binding"/>
    <property type="evidence" value="ECO:0007669"/>
    <property type="project" value="UniProtKB-ARBA"/>
</dbReference>
<evidence type="ECO:0000256" key="1">
    <source>
        <dbReference type="ARBA" id="ARBA00004196"/>
    </source>
</evidence>
<dbReference type="EMBL" id="MTHB01000223">
    <property type="protein sequence ID" value="OXC74332.1"/>
    <property type="molecule type" value="Genomic_DNA"/>
</dbReference>
<keyword evidence="3 4" id="KW-0732">Signal</keyword>
<feature type="domain" description="Periplasmic binding protein" evidence="5">
    <location>
        <begin position="38"/>
        <end position="297"/>
    </location>
</feature>
<evidence type="ECO:0000256" key="2">
    <source>
        <dbReference type="ARBA" id="ARBA00007639"/>
    </source>
</evidence>
<comment type="subcellular location">
    <subcellularLocation>
        <location evidence="1">Cell envelope</location>
    </subcellularLocation>
</comment>
<dbReference type="InterPro" id="IPR025997">
    <property type="entry name" value="SBP_2_dom"/>
</dbReference>
<dbReference type="InterPro" id="IPR028082">
    <property type="entry name" value="Peripla_BP_I"/>
</dbReference>
<accession>A0A226WT42</accession>
<dbReference type="SUPFAM" id="SSF53822">
    <property type="entry name" value="Periplasmic binding protein-like I"/>
    <property type="match status" value="1"/>
</dbReference>
<sequence>MNGMTRKYAWLGAVLGLSLGAVAAHAQMSQTNTATKKIALSNNYAGNAWRQTMLKDWQTVTAQAVADKRIAAAPTFTTAENQVTEQAQQIQNLILQGYNAIVVDAASPTALNGVIKQACAAGIVVVSYDGIVTEPCAYRVSFDFHKWGEQQADYLASRLNGTGNILEVRGLAGVSVDDAIHQGVVDGIKKHPGMKIVASVNGNWTQTVAQKAVAGVLPTLPKIDGVATQGDDGFGTAQAFKAAGRPTPIIVLGNRYDELKWWSEQAASGYKTTSVSNPPGAVTAAFWVAQQALAGKKMPKDIQVPLLEVKQEDLDAALGKVQPGGVSDILYTVDETVKIVDKK</sequence>
<gene>
    <name evidence="6" type="ORF">BSU04_32775</name>
</gene>
<name>A0A226WT42_CABSO</name>
<dbReference type="Gene3D" id="3.40.50.2300">
    <property type="match status" value="2"/>
</dbReference>
<reference evidence="7" key="1">
    <citation type="submission" date="2017-01" db="EMBL/GenBank/DDBJ databases">
        <title>Genome Analysis of Deinococcus marmoris KOPRI26562.</title>
        <authorList>
            <person name="Kim J.H."/>
            <person name="Oh H.-M."/>
        </authorList>
    </citation>
    <scope>NUCLEOTIDE SEQUENCE [LARGE SCALE GENOMIC DNA]</scope>
    <source>
        <strain evidence="7">PAMC 26633</strain>
    </source>
</reference>
<feature type="signal peptide" evidence="4">
    <location>
        <begin position="1"/>
        <end position="26"/>
    </location>
</feature>
<dbReference type="PANTHER" id="PTHR46847:SF1">
    <property type="entry name" value="D-ALLOSE-BINDING PERIPLASMIC PROTEIN-RELATED"/>
    <property type="match status" value="1"/>
</dbReference>
<evidence type="ECO:0000259" key="5">
    <source>
        <dbReference type="Pfam" id="PF13407"/>
    </source>
</evidence>
<proteinExistence type="inferred from homology"/>
<dbReference type="Pfam" id="PF13407">
    <property type="entry name" value="Peripla_BP_4"/>
    <property type="match status" value="1"/>
</dbReference>
<evidence type="ECO:0000313" key="7">
    <source>
        <dbReference type="Proteomes" id="UP000214720"/>
    </source>
</evidence>
<organism evidence="6 7">
    <name type="scientific">Caballeronia sordidicola</name>
    <name type="common">Burkholderia sordidicola</name>
    <dbReference type="NCBI Taxonomy" id="196367"/>
    <lineage>
        <taxon>Bacteria</taxon>
        <taxon>Pseudomonadati</taxon>
        <taxon>Pseudomonadota</taxon>
        <taxon>Betaproteobacteria</taxon>
        <taxon>Burkholderiales</taxon>
        <taxon>Burkholderiaceae</taxon>
        <taxon>Caballeronia</taxon>
    </lineage>
</organism>